<sequence>MLIYPDWPLPESVKSCSTTRVGGRSAAPYDSLNLGNHVGDEPAYVTENRQTLVALADLPAMPHWLEQVHGTDVIRIGEVLPSAVCGDAAYTDKKGQVCAVMTADCLPVLFCAVNGDEVAAAHAGWRGLHAGVLEETLACFRAKPAQIMAWLGPAIGPNAFEVGPEVRDAFIQHDAAAASAFRPEGNKFFADIYQLASLRLRAAGITQVFGGNSCTVSEPHKFFSYRRDGVTGRMASLIWLI</sequence>
<reference evidence="14" key="2">
    <citation type="submission" date="2012-03" db="EMBL/GenBank/DDBJ databases">
        <authorList>
            <person name="Koskinen P."/>
            <person name="Laine P."/>
            <person name="Niemi O."/>
            <person name="Nykyri J."/>
            <person name="Harjunpaa H."/>
            <person name="Auvinen P."/>
            <person name="Paulin L."/>
            <person name="Pirhonen M."/>
            <person name="Palva T."/>
            <person name="Holm L."/>
        </authorList>
    </citation>
    <scope>NUCLEOTIDE SEQUENCE</scope>
    <source>
        <strain evidence="14">SCC3193</strain>
    </source>
</reference>
<evidence type="ECO:0000256" key="12">
    <source>
        <dbReference type="ARBA" id="ARBA00049893"/>
    </source>
</evidence>
<gene>
    <name evidence="15" type="primary">pgeF</name>
    <name evidence="14" type="ordered locus">W5S_1035</name>
    <name evidence="15" type="ORF">F6Q06_21995</name>
</gene>
<evidence type="ECO:0000256" key="8">
    <source>
        <dbReference type="ARBA" id="ARBA00023002"/>
    </source>
</evidence>
<evidence type="ECO:0000256" key="10">
    <source>
        <dbReference type="ARBA" id="ARBA00047989"/>
    </source>
</evidence>
<dbReference type="EMBL" id="WABS01000066">
    <property type="protein sequence ID" value="MBI0557130.1"/>
    <property type="molecule type" value="Genomic_DNA"/>
</dbReference>
<evidence type="ECO:0000313" key="14">
    <source>
        <dbReference type="EMBL" id="AFI89149.1"/>
    </source>
</evidence>
<reference evidence="17" key="3">
    <citation type="submission" date="2023-07" db="EMBL/GenBank/DDBJ databases">
        <title>Identification of Pectobacterium versatile causing blackleg of potato from New York State with a whole genome sequencing approach.</title>
        <authorList>
            <person name="Ma X."/>
            <person name="Swingle B."/>
        </authorList>
    </citation>
    <scope>NUCLEOTIDE SEQUENCE [LARGE SCALE GENOMIC DNA]</scope>
    <source>
        <strain evidence="17">NY1588A</strain>
    </source>
</reference>
<evidence type="ECO:0000256" key="5">
    <source>
        <dbReference type="ARBA" id="ARBA00022723"/>
    </source>
</evidence>
<comment type="catalytic activity">
    <reaction evidence="11">
        <text>adenosine + phosphate = alpha-D-ribose 1-phosphate + adenine</text>
        <dbReference type="Rhea" id="RHEA:27642"/>
        <dbReference type="ChEBI" id="CHEBI:16335"/>
        <dbReference type="ChEBI" id="CHEBI:16708"/>
        <dbReference type="ChEBI" id="CHEBI:43474"/>
        <dbReference type="ChEBI" id="CHEBI:57720"/>
        <dbReference type="EC" id="2.4.2.1"/>
    </reaction>
    <physiologicalReaction direction="left-to-right" evidence="11">
        <dbReference type="Rhea" id="RHEA:27643"/>
    </physiologicalReaction>
</comment>
<organism evidence="14 16">
    <name type="scientific">Pectobacterium parmentieri</name>
    <dbReference type="NCBI Taxonomy" id="1905730"/>
    <lineage>
        <taxon>Bacteria</taxon>
        <taxon>Pseudomonadati</taxon>
        <taxon>Pseudomonadota</taxon>
        <taxon>Gammaproteobacteria</taxon>
        <taxon>Enterobacterales</taxon>
        <taxon>Pectobacteriaceae</taxon>
        <taxon>Pectobacterium</taxon>
    </lineage>
</organism>
<dbReference type="STRING" id="1905730.W5S_1035"/>
<evidence type="ECO:0000256" key="6">
    <source>
        <dbReference type="ARBA" id="ARBA00022801"/>
    </source>
</evidence>
<dbReference type="FunFam" id="3.60.140.10:FF:000001">
    <property type="entry name" value="Polyphenol oxidase"/>
    <property type="match status" value="1"/>
</dbReference>
<keyword evidence="4" id="KW-0808">Transferase</keyword>
<comment type="catalytic activity">
    <reaction evidence="1">
        <text>inosine + phosphate = alpha-D-ribose 1-phosphate + hypoxanthine</text>
        <dbReference type="Rhea" id="RHEA:27646"/>
        <dbReference type="ChEBI" id="CHEBI:17368"/>
        <dbReference type="ChEBI" id="CHEBI:17596"/>
        <dbReference type="ChEBI" id="CHEBI:43474"/>
        <dbReference type="ChEBI" id="CHEBI:57720"/>
        <dbReference type="EC" id="2.4.2.1"/>
    </reaction>
    <physiologicalReaction direction="left-to-right" evidence="1">
        <dbReference type="Rhea" id="RHEA:27647"/>
    </physiologicalReaction>
</comment>
<evidence type="ECO:0000256" key="11">
    <source>
        <dbReference type="ARBA" id="ARBA00048968"/>
    </source>
</evidence>
<dbReference type="GO" id="GO:0017061">
    <property type="term" value="F:S-methyl-5-thioadenosine phosphorylase activity"/>
    <property type="evidence" value="ECO:0007669"/>
    <property type="project" value="UniProtKB-EC"/>
</dbReference>
<keyword evidence="8 15" id="KW-0560">Oxidoreductase</keyword>
<dbReference type="OMA" id="GWKGALT"/>
<dbReference type="PATRIC" id="fig|1166016.3.peg.1044"/>
<name>A0A0H3I176_PECPM</name>
<evidence type="ECO:0000313" key="16">
    <source>
        <dbReference type="Proteomes" id="UP000008044"/>
    </source>
</evidence>
<dbReference type="Proteomes" id="UP000008044">
    <property type="component" value="Chromosome"/>
</dbReference>
<evidence type="ECO:0000256" key="2">
    <source>
        <dbReference type="ARBA" id="ARBA00001947"/>
    </source>
</evidence>
<dbReference type="NCBIfam" id="TIGR00726">
    <property type="entry name" value="peptidoglycan editing factor PgeF"/>
    <property type="match status" value="1"/>
</dbReference>
<keyword evidence="7" id="KW-0862">Zinc</keyword>
<dbReference type="HOGENOM" id="CLU_065784_1_1_6"/>
<dbReference type="SUPFAM" id="SSF64438">
    <property type="entry name" value="CNF1/YfiH-like putative cysteine hydrolases"/>
    <property type="match status" value="1"/>
</dbReference>
<protein>
    <recommendedName>
        <fullName evidence="13">Purine nucleoside phosphorylase</fullName>
    </recommendedName>
</protein>
<dbReference type="PANTHER" id="PTHR30616">
    <property type="entry name" value="UNCHARACTERIZED PROTEIN YFIH"/>
    <property type="match status" value="1"/>
</dbReference>
<evidence type="ECO:0000256" key="7">
    <source>
        <dbReference type="ARBA" id="ARBA00022833"/>
    </source>
</evidence>
<evidence type="ECO:0000313" key="15">
    <source>
        <dbReference type="EMBL" id="MBI0557130.1"/>
    </source>
</evidence>
<evidence type="ECO:0000256" key="9">
    <source>
        <dbReference type="ARBA" id="ARBA00023008"/>
    </source>
</evidence>
<evidence type="ECO:0000313" key="17">
    <source>
        <dbReference type="Proteomes" id="UP001194579"/>
    </source>
</evidence>
<accession>A0A0H3I176</accession>
<dbReference type="InterPro" id="IPR011324">
    <property type="entry name" value="Cytotoxic_necrot_fac-like_cat"/>
</dbReference>
<comment type="catalytic activity">
    <reaction evidence="12">
        <text>S-methyl-5'-thioadenosine + phosphate = 5-(methylsulfanyl)-alpha-D-ribose 1-phosphate + adenine</text>
        <dbReference type="Rhea" id="RHEA:11852"/>
        <dbReference type="ChEBI" id="CHEBI:16708"/>
        <dbReference type="ChEBI" id="CHEBI:17509"/>
        <dbReference type="ChEBI" id="CHEBI:43474"/>
        <dbReference type="ChEBI" id="CHEBI:58533"/>
        <dbReference type="EC" id="2.4.2.28"/>
    </reaction>
    <physiologicalReaction direction="left-to-right" evidence="12">
        <dbReference type="Rhea" id="RHEA:11853"/>
    </physiologicalReaction>
</comment>
<keyword evidence="17" id="KW-1185">Reference proteome</keyword>
<dbReference type="InterPro" id="IPR003730">
    <property type="entry name" value="Cu_polyphenol_OxRdtase"/>
</dbReference>
<dbReference type="RefSeq" id="WP_012822840.1">
    <property type="nucleotide sequence ID" value="NC_017845.1"/>
</dbReference>
<dbReference type="GO" id="GO:0005507">
    <property type="term" value="F:copper ion binding"/>
    <property type="evidence" value="ECO:0007669"/>
    <property type="project" value="TreeGrafter"/>
</dbReference>
<dbReference type="GO" id="GO:0016787">
    <property type="term" value="F:hydrolase activity"/>
    <property type="evidence" value="ECO:0007669"/>
    <property type="project" value="UniProtKB-KW"/>
</dbReference>
<keyword evidence="5" id="KW-0479">Metal-binding</keyword>
<comment type="similarity">
    <text evidence="3 13">Belongs to the purine nucleoside phosphorylase YfiH/LACC1 family.</text>
</comment>
<evidence type="ECO:0000256" key="13">
    <source>
        <dbReference type="RuleBase" id="RU361274"/>
    </source>
</evidence>
<proteinExistence type="inferred from homology"/>
<evidence type="ECO:0000256" key="1">
    <source>
        <dbReference type="ARBA" id="ARBA00000553"/>
    </source>
</evidence>
<comment type="cofactor">
    <cofactor evidence="2">
        <name>Zn(2+)</name>
        <dbReference type="ChEBI" id="CHEBI:29105"/>
    </cofactor>
</comment>
<comment type="catalytic activity">
    <reaction evidence="10">
        <text>adenosine + H2O + H(+) = inosine + NH4(+)</text>
        <dbReference type="Rhea" id="RHEA:24408"/>
        <dbReference type="ChEBI" id="CHEBI:15377"/>
        <dbReference type="ChEBI" id="CHEBI:15378"/>
        <dbReference type="ChEBI" id="CHEBI:16335"/>
        <dbReference type="ChEBI" id="CHEBI:17596"/>
        <dbReference type="ChEBI" id="CHEBI:28938"/>
        <dbReference type="EC" id="3.5.4.4"/>
    </reaction>
    <physiologicalReaction direction="left-to-right" evidence="10">
        <dbReference type="Rhea" id="RHEA:24409"/>
    </physiologicalReaction>
</comment>
<evidence type="ECO:0000256" key="3">
    <source>
        <dbReference type="ARBA" id="ARBA00007353"/>
    </source>
</evidence>
<dbReference type="KEGG" id="pec:W5S_1035"/>
<dbReference type="GO" id="GO:0016491">
    <property type="term" value="F:oxidoreductase activity"/>
    <property type="evidence" value="ECO:0007669"/>
    <property type="project" value="UniProtKB-KW"/>
</dbReference>
<keyword evidence="6" id="KW-0378">Hydrolase</keyword>
<dbReference type="NCBIfam" id="NF007998">
    <property type="entry name" value="PRK10723.1"/>
    <property type="match status" value="1"/>
</dbReference>
<dbReference type="EMBL" id="CP003415">
    <property type="protein sequence ID" value="AFI89149.1"/>
    <property type="molecule type" value="Genomic_DNA"/>
</dbReference>
<dbReference type="eggNOG" id="COG1496">
    <property type="taxonomic scope" value="Bacteria"/>
</dbReference>
<dbReference type="PANTHER" id="PTHR30616:SF2">
    <property type="entry name" value="PURINE NUCLEOSIDE PHOSPHORYLASE LACC1"/>
    <property type="match status" value="1"/>
</dbReference>
<reference evidence="15" key="4">
    <citation type="submission" date="2024-05" db="EMBL/GenBank/DDBJ databases">
        <title>Identification of Pectobacterium versatile causing blackleg of potato from New York State with a whole genome sequencing approach.</title>
        <authorList>
            <person name="Ma X."/>
            <person name="Swingle B."/>
        </authorList>
    </citation>
    <scope>NUCLEOTIDE SEQUENCE</scope>
    <source>
        <strain evidence="15">NY1588A</strain>
    </source>
</reference>
<keyword evidence="9" id="KW-0186">Copper</keyword>
<dbReference type="InterPro" id="IPR038371">
    <property type="entry name" value="Cu_polyphenol_OxRdtase_sf"/>
</dbReference>
<evidence type="ECO:0000256" key="4">
    <source>
        <dbReference type="ARBA" id="ARBA00022679"/>
    </source>
</evidence>
<dbReference type="Pfam" id="PF02578">
    <property type="entry name" value="Cu-oxidase_4"/>
    <property type="match status" value="1"/>
</dbReference>
<dbReference type="CDD" id="cd16833">
    <property type="entry name" value="YfiH"/>
    <property type="match status" value="1"/>
</dbReference>
<dbReference type="Proteomes" id="UP001194579">
    <property type="component" value="Unassembled WGS sequence"/>
</dbReference>
<dbReference type="Gene3D" id="3.60.140.10">
    <property type="entry name" value="CNF1/YfiH-like putative cysteine hydrolases"/>
    <property type="match status" value="1"/>
</dbReference>
<reference evidence="14 16" key="1">
    <citation type="journal article" date="2012" name="J. Bacteriol.">
        <title>Genome sequence of Pectobacterium sp. strain SCC3193.</title>
        <authorList>
            <person name="Koskinen J.P."/>
            <person name="Laine P."/>
            <person name="Niemi O."/>
            <person name="Nykyri J."/>
            <person name="Harjunpaa H."/>
            <person name="Auvinen P."/>
            <person name="Paulin L."/>
            <person name="Pirhonen M."/>
            <person name="Palva T."/>
            <person name="Holm L."/>
        </authorList>
    </citation>
    <scope>NUCLEOTIDE SEQUENCE [LARGE SCALE GENOMIC DNA]</scope>
    <source>
        <strain evidence="14 16">SCC3193</strain>
    </source>
</reference>
<dbReference type="AlphaFoldDB" id="A0A0H3I176"/>